<keyword evidence="2" id="KW-1185">Reference proteome</keyword>
<evidence type="ECO:0000313" key="1">
    <source>
        <dbReference type="EMBL" id="MFD0691635.1"/>
    </source>
</evidence>
<dbReference type="Proteomes" id="UP001597063">
    <property type="component" value="Unassembled WGS sequence"/>
</dbReference>
<sequence>MSDLDRREADAVQGLADTGAHSLDTFARESAIRAICKKDTDLERAFNYLRGEVLLLSPFMAAKQLLEVLRLLASHWTPQVDDDHTEAIRWLAAEAVSILTLNLVTIAGQATTISRQAWDLLVAEQLAQGAVPAHQMRKLSDAVDKYLAGVLTTAQVPAELRTQTIGAFLPQPPLYTEQFAELCWRLKTEATYARALPRQVDFLAFERLVRRREPHPTAVTRLLLANTNSARLIGLICAFLRGCGGSFEALDQALSASVTRSGPTPKINELRLEDKV</sequence>
<organism evidence="1 2">
    <name type="scientific">Actinomadura fibrosa</name>
    <dbReference type="NCBI Taxonomy" id="111802"/>
    <lineage>
        <taxon>Bacteria</taxon>
        <taxon>Bacillati</taxon>
        <taxon>Actinomycetota</taxon>
        <taxon>Actinomycetes</taxon>
        <taxon>Streptosporangiales</taxon>
        <taxon>Thermomonosporaceae</taxon>
        <taxon>Actinomadura</taxon>
    </lineage>
</organism>
<proteinExistence type="predicted"/>
<protein>
    <submittedName>
        <fullName evidence="1">Uncharacterized protein</fullName>
    </submittedName>
</protein>
<dbReference type="EMBL" id="JBHTGP010000031">
    <property type="protein sequence ID" value="MFD0691635.1"/>
    <property type="molecule type" value="Genomic_DNA"/>
</dbReference>
<dbReference type="RefSeq" id="WP_131759512.1">
    <property type="nucleotide sequence ID" value="NZ_CAACUY010000080.1"/>
</dbReference>
<evidence type="ECO:0000313" key="2">
    <source>
        <dbReference type="Proteomes" id="UP001597063"/>
    </source>
</evidence>
<gene>
    <name evidence="1" type="ORF">ACFQZM_44590</name>
</gene>
<name>A0ABW2Y439_9ACTN</name>
<accession>A0ABW2Y439</accession>
<comment type="caution">
    <text evidence="1">The sequence shown here is derived from an EMBL/GenBank/DDBJ whole genome shotgun (WGS) entry which is preliminary data.</text>
</comment>
<reference evidence="2" key="1">
    <citation type="journal article" date="2019" name="Int. J. Syst. Evol. Microbiol.">
        <title>The Global Catalogue of Microorganisms (GCM) 10K type strain sequencing project: providing services to taxonomists for standard genome sequencing and annotation.</title>
        <authorList>
            <consortium name="The Broad Institute Genomics Platform"/>
            <consortium name="The Broad Institute Genome Sequencing Center for Infectious Disease"/>
            <person name="Wu L."/>
            <person name="Ma J."/>
        </authorList>
    </citation>
    <scope>NUCLEOTIDE SEQUENCE [LARGE SCALE GENOMIC DNA]</scope>
    <source>
        <strain evidence="2">JCM 9371</strain>
    </source>
</reference>